<proteinExistence type="predicted"/>
<dbReference type="AlphaFoldDB" id="A0A3N2CR06"/>
<comment type="caution">
    <text evidence="3">The sequence shown here is derived from an EMBL/GenBank/DDBJ whole genome shotgun (WGS) entry which is preliminary data.</text>
</comment>
<keyword evidence="1" id="KW-0732">Signal</keyword>
<name>A0A3N2CR06_9ACTN</name>
<dbReference type="RefSeq" id="WP_170169684.1">
    <property type="nucleotide sequence ID" value="NZ_RKHO01000001.1"/>
</dbReference>
<feature type="domain" description="SCP" evidence="2">
    <location>
        <begin position="62"/>
        <end position="171"/>
    </location>
</feature>
<dbReference type="Gene3D" id="3.40.33.10">
    <property type="entry name" value="CAP"/>
    <property type="match status" value="1"/>
</dbReference>
<evidence type="ECO:0000313" key="3">
    <source>
        <dbReference type="EMBL" id="ROR89836.1"/>
    </source>
</evidence>
<accession>A0A3N2CR06</accession>
<reference evidence="3 4" key="1">
    <citation type="submission" date="2018-11" db="EMBL/GenBank/DDBJ databases">
        <title>Sequencing the genomes of 1000 actinobacteria strains.</title>
        <authorList>
            <person name="Klenk H.-P."/>
        </authorList>
    </citation>
    <scope>NUCLEOTIDE SEQUENCE [LARGE SCALE GENOMIC DNA]</scope>
    <source>
        <strain evidence="3 4">DSM 12652</strain>
    </source>
</reference>
<gene>
    <name evidence="3" type="ORF">EDD33_0666</name>
</gene>
<feature type="chain" id="PRO_5018292603" description="SCP domain-containing protein" evidence="1">
    <location>
        <begin position="47"/>
        <end position="176"/>
    </location>
</feature>
<dbReference type="EMBL" id="RKHO01000001">
    <property type="protein sequence ID" value="ROR89836.1"/>
    <property type="molecule type" value="Genomic_DNA"/>
</dbReference>
<evidence type="ECO:0000259" key="2">
    <source>
        <dbReference type="Pfam" id="PF00188"/>
    </source>
</evidence>
<dbReference type="PANTHER" id="PTHR31157:SF1">
    <property type="entry name" value="SCP DOMAIN-CONTAINING PROTEIN"/>
    <property type="match status" value="1"/>
</dbReference>
<evidence type="ECO:0000313" key="4">
    <source>
        <dbReference type="Proteomes" id="UP000281738"/>
    </source>
</evidence>
<dbReference type="InterPro" id="IPR014044">
    <property type="entry name" value="CAP_dom"/>
</dbReference>
<dbReference type="CDD" id="cd05379">
    <property type="entry name" value="CAP_bacterial"/>
    <property type="match status" value="1"/>
</dbReference>
<dbReference type="Pfam" id="PF00188">
    <property type="entry name" value="CAP"/>
    <property type="match status" value="1"/>
</dbReference>
<dbReference type="Proteomes" id="UP000281738">
    <property type="component" value="Unassembled WGS sequence"/>
</dbReference>
<feature type="signal peptide" evidence="1">
    <location>
        <begin position="1"/>
        <end position="46"/>
    </location>
</feature>
<dbReference type="SUPFAM" id="SSF55797">
    <property type="entry name" value="PR-1-like"/>
    <property type="match status" value="1"/>
</dbReference>
<keyword evidence="4" id="KW-1185">Reference proteome</keyword>
<protein>
    <recommendedName>
        <fullName evidence="2">SCP domain-containing protein</fullName>
    </recommendedName>
</protein>
<dbReference type="InterPro" id="IPR035940">
    <property type="entry name" value="CAP_sf"/>
</dbReference>
<evidence type="ECO:0000256" key="1">
    <source>
        <dbReference type="SAM" id="SignalP"/>
    </source>
</evidence>
<organism evidence="3 4">
    <name type="scientific">Nocardioides aurantiacus</name>
    <dbReference type="NCBI Taxonomy" id="86796"/>
    <lineage>
        <taxon>Bacteria</taxon>
        <taxon>Bacillati</taxon>
        <taxon>Actinomycetota</taxon>
        <taxon>Actinomycetes</taxon>
        <taxon>Propionibacteriales</taxon>
        <taxon>Nocardioidaceae</taxon>
        <taxon>Nocardioides</taxon>
    </lineage>
</organism>
<dbReference type="PANTHER" id="PTHR31157">
    <property type="entry name" value="SCP DOMAIN-CONTAINING PROTEIN"/>
    <property type="match status" value="1"/>
</dbReference>
<sequence length="176" mass="19163">MHTSAHLPHTTTATGSVRRLRTLLVGLLAAAAGLVGVVLVPSTAHAAADTAPVASSFDTQVLAATNAQRKRHGLRPLRMTSCPDRYANSWTRHLASRDTMYHQALRPIMRNCGLRAAGENLAWRGGSMTATQVVRMWMNSPGHRRNILTARYKYIGIDAWRSTDTGRVYAGQVFGG</sequence>